<dbReference type="InterPro" id="IPR036101">
    <property type="entry name" value="CarD-like/TRCF_RID_sf"/>
</dbReference>
<dbReference type="EMBL" id="LT670849">
    <property type="protein sequence ID" value="SHN76900.1"/>
    <property type="molecule type" value="Genomic_DNA"/>
</dbReference>
<dbReference type="InterPro" id="IPR052531">
    <property type="entry name" value="CarD-like_regulator"/>
</dbReference>
<dbReference type="Pfam" id="PF21095">
    <property type="entry name" value="CarD_C"/>
    <property type="match status" value="1"/>
</dbReference>
<feature type="domain" description="CarD-like/TRCF RNAP-interacting" evidence="1">
    <location>
        <begin position="38"/>
        <end position="148"/>
    </location>
</feature>
<evidence type="ECO:0000313" key="3">
    <source>
        <dbReference type="Proteomes" id="UP000184096"/>
    </source>
</evidence>
<sequence>MNLELRRLDGADQGREARIDFTVESDGSLVQSTADALGFRKNEFVVYPGHGVGQITAIEVQTVAGASLEFFVIHFAKSKMKVRAPTQKAASIGIRKLCSPAAIAQVRRTLGQSAPRSRTNWAKLTKEYEAKIKSGEIIALAEVVRDLQRRSATAEQSYSERQLYATALDRLSAEVALVECITEEKAISGLESLLRNAAGKAA</sequence>
<dbReference type="OrthoDB" id="9786074at2"/>
<organism evidence="2 3">
    <name type="scientific">Bradyrhizobium erythrophlei</name>
    <dbReference type="NCBI Taxonomy" id="1437360"/>
    <lineage>
        <taxon>Bacteria</taxon>
        <taxon>Pseudomonadati</taxon>
        <taxon>Pseudomonadota</taxon>
        <taxon>Alphaproteobacteria</taxon>
        <taxon>Hyphomicrobiales</taxon>
        <taxon>Nitrobacteraceae</taxon>
        <taxon>Bradyrhizobium</taxon>
    </lineage>
</organism>
<dbReference type="Proteomes" id="UP000184096">
    <property type="component" value="Chromosome I"/>
</dbReference>
<dbReference type="Pfam" id="PF02559">
    <property type="entry name" value="CarD_TRCF_RID"/>
    <property type="match status" value="1"/>
</dbReference>
<dbReference type="PANTHER" id="PTHR38447:SF1">
    <property type="entry name" value="RNA POLYMERASE-BINDING TRANSCRIPTION FACTOR CARD"/>
    <property type="match status" value="1"/>
</dbReference>
<dbReference type="PANTHER" id="PTHR38447">
    <property type="entry name" value="TRANSCRIPTION FACTOR YDEB-RELATED"/>
    <property type="match status" value="1"/>
</dbReference>
<dbReference type="InterPro" id="IPR003711">
    <property type="entry name" value="CarD-like/TRCF_RID"/>
</dbReference>
<keyword evidence="3" id="KW-1185">Reference proteome</keyword>
<gene>
    <name evidence="2" type="ORF">SAMN05444170_3332</name>
</gene>
<dbReference type="InterPro" id="IPR048792">
    <property type="entry name" value="CarD_C"/>
</dbReference>
<proteinExistence type="predicted"/>
<dbReference type="Gene3D" id="2.40.10.170">
    <property type="match status" value="1"/>
</dbReference>
<accession>A0A1M7U225</accession>
<evidence type="ECO:0000259" key="1">
    <source>
        <dbReference type="SMART" id="SM01058"/>
    </source>
</evidence>
<dbReference type="AlphaFoldDB" id="A0A1M7U225"/>
<dbReference type="SUPFAM" id="SSF141259">
    <property type="entry name" value="CarD-like"/>
    <property type="match status" value="1"/>
</dbReference>
<name>A0A1M7U225_9BRAD</name>
<protein>
    <submittedName>
        <fullName evidence="2">Transcriptional regulator, CarD family</fullName>
    </submittedName>
</protein>
<reference evidence="3" key="1">
    <citation type="submission" date="2016-11" db="EMBL/GenBank/DDBJ databases">
        <authorList>
            <person name="Varghese N."/>
            <person name="Submissions S."/>
        </authorList>
    </citation>
    <scope>NUCLEOTIDE SEQUENCE [LARGE SCALE GENOMIC DNA]</scope>
    <source>
        <strain evidence="3">GAS401</strain>
    </source>
</reference>
<dbReference type="GO" id="GO:0009303">
    <property type="term" value="P:rRNA transcription"/>
    <property type="evidence" value="ECO:0007669"/>
    <property type="project" value="TreeGrafter"/>
</dbReference>
<dbReference type="InterPro" id="IPR042215">
    <property type="entry name" value="CarD-like_C"/>
</dbReference>
<dbReference type="Gene3D" id="1.20.58.1290">
    <property type="entry name" value="CarD-like, C-terminal domain"/>
    <property type="match status" value="1"/>
</dbReference>
<dbReference type="SMART" id="SM01058">
    <property type="entry name" value="CarD_TRCF"/>
    <property type="match status" value="1"/>
</dbReference>
<evidence type="ECO:0000313" key="2">
    <source>
        <dbReference type="EMBL" id="SHN76900.1"/>
    </source>
</evidence>